<reference evidence="1 2" key="1">
    <citation type="submission" date="2021-06" db="EMBL/GenBank/DDBJ databases">
        <authorList>
            <person name="Kallberg Y."/>
            <person name="Tangrot J."/>
            <person name="Rosling A."/>
        </authorList>
    </citation>
    <scope>NUCLEOTIDE SEQUENCE [LARGE SCALE GENOMIC DNA]</scope>
    <source>
        <strain evidence="1 2">120-4 pot B 10/14</strain>
    </source>
</reference>
<comment type="caution">
    <text evidence="1">The sequence shown here is derived from an EMBL/GenBank/DDBJ whole genome shotgun (WGS) entry which is preliminary data.</text>
</comment>
<protein>
    <submittedName>
        <fullName evidence="1">41961_t:CDS:1</fullName>
    </submittedName>
</protein>
<gene>
    <name evidence="1" type="ORF">GMARGA_LOCUS29822</name>
</gene>
<evidence type="ECO:0000313" key="2">
    <source>
        <dbReference type="Proteomes" id="UP000789901"/>
    </source>
</evidence>
<keyword evidence="2" id="KW-1185">Reference proteome</keyword>
<feature type="non-terminal residue" evidence="1">
    <location>
        <position position="60"/>
    </location>
</feature>
<sequence length="60" mass="7199">NDKTYHQRRQCKIDTNNIVEHLQRKVSINYAPIKKKYEILETNQATKSNLRMIKPITKED</sequence>
<dbReference type="EMBL" id="CAJVQB010040811">
    <property type="protein sequence ID" value="CAG8828828.1"/>
    <property type="molecule type" value="Genomic_DNA"/>
</dbReference>
<dbReference type="Proteomes" id="UP000789901">
    <property type="component" value="Unassembled WGS sequence"/>
</dbReference>
<feature type="non-terminal residue" evidence="1">
    <location>
        <position position="1"/>
    </location>
</feature>
<name>A0ABN7WEU8_GIGMA</name>
<organism evidence="1 2">
    <name type="scientific">Gigaspora margarita</name>
    <dbReference type="NCBI Taxonomy" id="4874"/>
    <lineage>
        <taxon>Eukaryota</taxon>
        <taxon>Fungi</taxon>
        <taxon>Fungi incertae sedis</taxon>
        <taxon>Mucoromycota</taxon>
        <taxon>Glomeromycotina</taxon>
        <taxon>Glomeromycetes</taxon>
        <taxon>Diversisporales</taxon>
        <taxon>Gigasporaceae</taxon>
        <taxon>Gigaspora</taxon>
    </lineage>
</organism>
<evidence type="ECO:0000313" key="1">
    <source>
        <dbReference type="EMBL" id="CAG8828828.1"/>
    </source>
</evidence>
<proteinExistence type="predicted"/>
<accession>A0ABN7WEU8</accession>